<name>A0A316D499_9BACL</name>
<evidence type="ECO:0000259" key="2">
    <source>
        <dbReference type="Pfam" id="PF06877"/>
    </source>
</evidence>
<sequence>MSNQWQSYLTRIGDQPGSVRIDFTFTNPEFRPDFLTTMLYVWVKLQNPDTNGLTTAAEAEQLDPIEDGLVELLGAEYGAVPVGVVTTSGRREFYFYAESGDNLHEELAPLLAANPDYAIQFGDKSDPEWQHYFGYLFPSPTEYQWIIDRQIVTQLQDHNDPLTPRPVQHWLYFRTPESREQVKQQLLSQGFTLDSEPDGEQAYGLVVIRTDAVDLPSIHEVTVALTQLASAHEGQYDGWETQVISS</sequence>
<protein>
    <submittedName>
        <fullName evidence="3">Regulator of ribonuclease activity B</fullName>
    </submittedName>
</protein>
<reference evidence="3 4" key="1">
    <citation type="submission" date="2018-05" db="EMBL/GenBank/DDBJ databases">
        <title>Genomic Encyclopedia of Type Strains, Phase IV (KMG-IV): sequencing the most valuable type-strain genomes for metagenomic binning, comparative biology and taxonomic classification.</title>
        <authorList>
            <person name="Goeker M."/>
        </authorList>
    </citation>
    <scope>NUCLEOTIDE SEQUENCE [LARGE SCALE GENOMIC DNA]</scope>
    <source>
        <strain evidence="3 4">DSM 18773</strain>
    </source>
</reference>
<comment type="caution">
    <text evidence="3">The sequence shown here is derived from an EMBL/GenBank/DDBJ whole genome shotgun (WGS) entry which is preliminary data.</text>
</comment>
<dbReference type="InterPro" id="IPR009671">
    <property type="entry name" value="RraB_dom"/>
</dbReference>
<gene>
    <name evidence="3" type="ORF">C7459_12916</name>
</gene>
<dbReference type="Gene3D" id="3.30.70.970">
    <property type="entry name" value="RraB-like"/>
    <property type="match status" value="1"/>
</dbReference>
<evidence type="ECO:0000313" key="4">
    <source>
        <dbReference type="Proteomes" id="UP000245634"/>
    </source>
</evidence>
<dbReference type="OrthoDB" id="7839302at2"/>
<dbReference type="EMBL" id="QGGL01000029">
    <property type="protein sequence ID" value="PWK05018.1"/>
    <property type="molecule type" value="Genomic_DNA"/>
</dbReference>
<organism evidence="3 4">
    <name type="scientific">Tumebacillus permanentifrigoris</name>
    <dbReference type="NCBI Taxonomy" id="378543"/>
    <lineage>
        <taxon>Bacteria</taxon>
        <taxon>Bacillati</taxon>
        <taxon>Bacillota</taxon>
        <taxon>Bacilli</taxon>
        <taxon>Bacillales</taxon>
        <taxon>Alicyclobacillaceae</taxon>
        <taxon>Tumebacillus</taxon>
    </lineage>
</organism>
<feature type="domain" description="DUF695" evidence="1">
    <location>
        <begin position="3"/>
        <end position="137"/>
    </location>
</feature>
<keyword evidence="4" id="KW-1185">Reference proteome</keyword>
<dbReference type="Pfam" id="PF06877">
    <property type="entry name" value="RraB"/>
    <property type="match status" value="1"/>
</dbReference>
<proteinExistence type="predicted"/>
<dbReference type="RefSeq" id="WP_109691360.1">
    <property type="nucleotide sequence ID" value="NZ_QGGL01000029.1"/>
</dbReference>
<dbReference type="Proteomes" id="UP000245634">
    <property type="component" value="Unassembled WGS sequence"/>
</dbReference>
<accession>A0A316D499</accession>
<feature type="domain" description="Regulator of ribonuclease activity B" evidence="2">
    <location>
        <begin position="146"/>
        <end position="241"/>
    </location>
</feature>
<evidence type="ECO:0000313" key="3">
    <source>
        <dbReference type="EMBL" id="PWK05018.1"/>
    </source>
</evidence>
<dbReference type="InterPro" id="IPR016097">
    <property type="entry name" value="DUF695"/>
</dbReference>
<dbReference type="AlphaFoldDB" id="A0A316D499"/>
<dbReference type="InterPro" id="IPR036701">
    <property type="entry name" value="RraB-like_sf"/>
</dbReference>
<dbReference type="Pfam" id="PF05117">
    <property type="entry name" value="DUF695"/>
    <property type="match status" value="1"/>
</dbReference>
<dbReference type="SUPFAM" id="SSF89946">
    <property type="entry name" value="Hypothetical protein VC0424"/>
    <property type="match status" value="1"/>
</dbReference>
<evidence type="ECO:0000259" key="1">
    <source>
        <dbReference type="Pfam" id="PF05117"/>
    </source>
</evidence>